<dbReference type="Proteomes" id="UP001177744">
    <property type="component" value="Unassembled WGS sequence"/>
</dbReference>
<dbReference type="GO" id="GO:0005986">
    <property type="term" value="P:sucrose biosynthetic process"/>
    <property type="evidence" value="ECO:0007669"/>
    <property type="project" value="TreeGrafter"/>
</dbReference>
<evidence type="ECO:0000256" key="19">
    <source>
        <dbReference type="RuleBase" id="RU000508"/>
    </source>
</evidence>
<evidence type="ECO:0000256" key="11">
    <source>
        <dbReference type="ARBA" id="ARBA00022801"/>
    </source>
</evidence>
<keyword evidence="9" id="KW-0597">Phosphoprotein</keyword>
<dbReference type="PANTHER" id="PTHR11556">
    <property type="entry name" value="FRUCTOSE-1,6-BISPHOSPHATASE-RELATED"/>
    <property type="match status" value="1"/>
</dbReference>
<feature type="domain" description="Fructose-1-6-bisphosphatase class I N-terminal" evidence="22">
    <location>
        <begin position="100"/>
        <end position="244"/>
    </location>
</feature>
<dbReference type="Gene3D" id="3.30.540.10">
    <property type="entry name" value="Fructose-1,6-Bisphosphatase, subunit A, domain 1"/>
    <property type="match status" value="1"/>
</dbReference>
<sequence length="384" mass="41734">MASMGKANRTLSEARAPEPGQPGLCHDAHVLSISPLAFGISRDCNRGNLWSPCTGTIMLLVLLNQAPSFLSSKSSYMPRSVVYMHLHVLVVMACIFVVFLPSSYGIAGSTNVTGDQVKKLDVLSNDMVINVLRASFATCVLVSEEDKQAIIIEPEKRGKYVVCFDPLDGSSNIDCLVSIGTIFGIYRKNSTDEPSEKDALQPGRNLVAAGYALYGSATMLVLAMACGVNCFMLDPAIGEFILVDKDVKIKKKGNIYSLNEGYAKDFDPAVTEYVQKKKFPPDNSAPYGSRYVGSMVADVHRTLVYGGIFLYPANKKSPKGKLRLLYECNPMAYVIEKAGGLATTGKEAILDIVPTDIHQRAPVILGSPEDVTEFLEIYKKHAAK</sequence>
<reference evidence="24" key="1">
    <citation type="submission" date="2023-06" db="EMBL/GenBank/DDBJ databases">
        <title>Reference genome for the Northern bat (Eptesicus nilssonii), a most northern bat species.</title>
        <authorList>
            <person name="Laine V.N."/>
            <person name="Pulliainen A.T."/>
            <person name="Lilley T.M."/>
        </authorList>
    </citation>
    <scope>NUCLEOTIDE SEQUENCE</scope>
    <source>
        <strain evidence="24">BLF_Eptnil</strain>
        <tissue evidence="24">Kidney</tissue>
    </source>
</reference>
<evidence type="ECO:0000256" key="1">
    <source>
        <dbReference type="ARBA" id="ARBA00001273"/>
    </source>
</evidence>
<evidence type="ECO:0000256" key="16">
    <source>
        <dbReference type="ARBA" id="ARBA00040734"/>
    </source>
</evidence>
<dbReference type="GO" id="GO:0046872">
    <property type="term" value="F:metal ion binding"/>
    <property type="evidence" value="ECO:0007669"/>
    <property type="project" value="UniProtKB-KW"/>
</dbReference>
<evidence type="ECO:0000256" key="18">
    <source>
        <dbReference type="ARBA" id="ARBA00042792"/>
    </source>
</evidence>
<comment type="function">
    <text evidence="15">Catalyzes the hydrolysis of fructose 1,6-bisphosphate to fructose 6-phosphate in the presence of divalent cations, acting as a rate-limiting enzyme in gluconeogenesis. Plays a role in regulating glucose sensing and insulin secretion of pancreatic beta-cells. Appears to modulate glycerol gluconeogenesis in liver. Important regulator of appetite and adiposity; increased expression of the protein in liver after nutrient excess increases circulating satiety hormones and reduces appetite-stimulating neuropeptides and thus seems to provide a feedback mechanism to limit weight gain.</text>
</comment>
<comment type="subunit">
    <text evidence="5">Homotetramer.</text>
</comment>
<dbReference type="HAMAP" id="MF_01855">
    <property type="entry name" value="FBPase_class1"/>
    <property type="match status" value="1"/>
</dbReference>
<comment type="caution">
    <text evidence="24">The sequence shown here is derived from an EMBL/GenBank/DDBJ whole genome shotgun (WGS) entry which is preliminary data.</text>
</comment>
<comment type="similarity">
    <text evidence="4 19">Belongs to the FBPase class 1 family.</text>
</comment>
<feature type="transmembrane region" description="Helical" evidence="21">
    <location>
        <begin position="82"/>
        <end position="100"/>
    </location>
</feature>
<evidence type="ECO:0000313" key="25">
    <source>
        <dbReference type="Proteomes" id="UP001177744"/>
    </source>
</evidence>
<feature type="region of interest" description="Disordered" evidence="20">
    <location>
        <begin position="1"/>
        <end position="21"/>
    </location>
</feature>
<dbReference type="Gene3D" id="3.40.190.80">
    <property type="match status" value="1"/>
</dbReference>
<keyword evidence="21" id="KW-1133">Transmembrane helix</keyword>
<organism evidence="24 25">
    <name type="scientific">Cnephaeus nilssonii</name>
    <name type="common">Northern bat</name>
    <name type="synonym">Eptesicus nilssonii</name>
    <dbReference type="NCBI Taxonomy" id="3371016"/>
    <lineage>
        <taxon>Eukaryota</taxon>
        <taxon>Metazoa</taxon>
        <taxon>Chordata</taxon>
        <taxon>Craniata</taxon>
        <taxon>Vertebrata</taxon>
        <taxon>Euteleostomi</taxon>
        <taxon>Mammalia</taxon>
        <taxon>Eutheria</taxon>
        <taxon>Laurasiatheria</taxon>
        <taxon>Chiroptera</taxon>
        <taxon>Yangochiroptera</taxon>
        <taxon>Vespertilionidae</taxon>
        <taxon>Cnephaeus</taxon>
    </lineage>
</organism>
<evidence type="ECO:0000256" key="12">
    <source>
        <dbReference type="ARBA" id="ARBA00022842"/>
    </source>
</evidence>
<protein>
    <recommendedName>
        <fullName evidence="16">Fructose-1,6-bisphosphatase 1</fullName>
        <ecNumber evidence="6">3.1.3.11</ecNumber>
    </recommendedName>
    <alternativeName>
        <fullName evidence="17">D-fructose-1,6-bisphosphate 1-phosphohydrolase 1</fullName>
    </alternativeName>
    <alternativeName>
        <fullName evidence="18">Liver FBPase</fullName>
    </alternativeName>
</protein>
<evidence type="ECO:0000256" key="15">
    <source>
        <dbReference type="ARBA" id="ARBA00037308"/>
    </source>
</evidence>
<evidence type="ECO:0000256" key="9">
    <source>
        <dbReference type="ARBA" id="ARBA00022553"/>
    </source>
</evidence>
<evidence type="ECO:0000256" key="20">
    <source>
        <dbReference type="SAM" id="MobiDB-lite"/>
    </source>
</evidence>
<evidence type="ECO:0000256" key="21">
    <source>
        <dbReference type="SAM" id="Phobius"/>
    </source>
</evidence>
<dbReference type="InterPro" id="IPR000146">
    <property type="entry name" value="FBPase_class-1"/>
</dbReference>
<dbReference type="EC" id="3.1.3.11" evidence="6"/>
<dbReference type="GO" id="GO:0042132">
    <property type="term" value="F:fructose 1,6-bisphosphate 1-phosphatase activity"/>
    <property type="evidence" value="ECO:0007669"/>
    <property type="project" value="UniProtKB-EC"/>
</dbReference>
<keyword evidence="21" id="KW-0812">Transmembrane</keyword>
<evidence type="ECO:0000256" key="13">
    <source>
        <dbReference type="ARBA" id="ARBA00022990"/>
    </source>
</evidence>
<dbReference type="InterPro" id="IPR044015">
    <property type="entry name" value="FBPase_C_dom"/>
</dbReference>
<dbReference type="PIRSF" id="PIRSF000904">
    <property type="entry name" value="FBPtase_SBPase"/>
    <property type="match status" value="1"/>
</dbReference>
<dbReference type="GO" id="GO:0030388">
    <property type="term" value="P:fructose 1,6-bisphosphate metabolic process"/>
    <property type="evidence" value="ECO:0007669"/>
    <property type="project" value="TreeGrafter"/>
</dbReference>
<keyword evidence="7" id="KW-0312">Gluconeogenesis</keyword>
<keyword evidence="8" id="KW-0021">Allosteric enzyme</keyword>
<proteinExistence type="inferred from homology"/>
<evidence type="ECO:0000259" key="22">
    <source>
        <dbReference type="Pfam" id="PF00316"/>
    </source>
</evidence>
<feature type="transmembrane region" description="Helical" evidence="21">
    <location>
        <begin position="49"/>
        <end position="70"/>
    </location>
</feature>
<keyword evidence="14 19" id="KW-0119">Carbohydrate metabolism</keyword>
<dbReference type="Pfam" id="PF00316">
    <property type="entry name" value="FBPase"/>
    <property type="match status" value="1"/>
</dbReference>
<dbReference type="SUPFAM" id="SSF56655">
    <property type="entry name" value="Carbohydrate phosphatase"/>
    <property type="match status" value="1"/>
</dbReference>
<evidence type="ECO:0000256" key="4">
    <source>
        <dbReference type="ARBA" id="ARBA00010941"/>
    </source>
</evidence>
<dbReference type="GO" id="GO:0006002">
    <property type="term" value="P:fructose 6-phosphate metabolic process"/>
    <property type="evidence" value="ECO:0007669"/>
    <property type="project" value="TreeGrafter"/>
</dbReference>
<dbReference type="AlphaFoldDB" id="A0AA40HPS9"/>
<evidence type="ECO:0000256" key="3">
    <source>
        <dbReference type="ARBA" id="ARBA00004742"/>
    </source>
</evidence>
<dbReference type="GO" id="GO:0006000">
    <property type="term" value="P:fructose metabolic process"/>
    <property type="evidence" value="ECO:0007669"/>
    <property type="project" value="TreeGrafter"/>
</dbReference>
<evidence type="ECO:0000256" key="2">
    <source>
        <dbReference type="ARBA" id="ARBA00001946"/>
    </source>
</evidence>
<keyword evidence="25" id="KW-1185">Reference proteome</keyword>
<dbReference type="InterPro" id="IPR033391">
    <property type="entry name" value="FBPase_N"/>
</dbReference>
<comment type="pathway">
    <text evidence="3">Carbohydrate biosynthesis; gluconeogenesis.</text>
</comment>
<comment type="catalytic activity">
    <reaction evidence="1">
        <text>beta-D-fructose 1,6-bisphosphate + H2O = beta-D-fructose 6-phosphate + phosphate</text>
        <dbReference type="Rhea" id="RHEA:11064"/>
        <dbReference type="ChEBI" id="CHEBI:15377"/>
        <dbReference type="ChEBI" id="CHEBI:32966"/>
        <dbReference type="ChEBI" id="CHEBI:43474"/>
        <dbReference type="ChEBI" id="CHEBI:57634"/>
        <dbReference type="EC" id="3.1.3.11"/>
    </reaction>
</comment>
<dbReference type="EMBL" id="JAULJE010000015">
    <property type="protein sequence ID" value="KAK1334641.1"/>
    <property type="molecule type" value="Genomic_DNA"/>
</dbReference>
<accession>A0AA40HPS9</accession>
<dbReference type="GO" id="GO:0006094">
    <property type="term" value="P:gluconeogenesis"/>
    <property type="evidence" value="ECO:0007669"/>
    <property type="project" value="UniProtKB-KW"/>
</dbReference>
<evidence type="ECO:0000313" key="24">
    <source>
        <dbReference type="EMBL" id="KAK1334641.1"/>
    </source>
</evidence>
<keyword evidence="12" id="KW-0460">Magnesium</keyword>
<dbReference type="CDD" id="cd00354">
    <property type="entry name" value="FBPase"/>
    <property type="match status" value="1"/>
</dbReference>
<keyword evidence="21" id="KW-0472">Membrane</keyword>
<keyword evidence="13" id="KW-0007">Acetylation</keyword>
<feature type="transmembrane region" description="Helical" evidence="21">
    <location>
        <begin position="206"/>
        <end position="225"/>
    </location>
</feature>
<dbReference type="FunFam" id="3.30.540.10:FF:000037">
    <property type="entry name" value="Fructose-1,6-bisphosphatase 1"/>
    <property type="match status" value="1"/>
</dbReference>
<evidence type="ECO:0000256" key="8">
    <source>
        <dbReference type="ARBA" id="ARBA00022533"/>
    </source>
</evidence>
<dbReference type="PROSITE" id="PS00124">
    <property type="entry name" value="FBPASE"/>
    <property type="match status" value="1"/>
</dbReference>
<evidence type="ECO:0000256" key="5">
    <source>
        <dbReference type="ARBA" id="ARBA00011881"/>
    </source>
</evidence>
<dbReference type="FunFam" id="3.40.190.80:FF:000001">
    <property type="entry name" value="Fructose-1,6-bisphosphatase class 1"/>
    <property type="match status" value="1"/>
</dbReference>
<evidence type="ECO:0000256" key="10">
    <source>
        <dbReference type="ARBA" id="ARBA00022723"/>
    </source>
</evidence>
<dbReference type="InterPro" id="IPR020548">
    <property type="entry name" value="Fructose_bisphosphatase_AS"/>
</dbReference>
<comment type="cofactor">
    <cofactor evidence="2">
        <name>Mg(2+)</name>
        <dbReference type="ChEBI" id="CHEBI:18420"/>
    </cofactor>
</comment>
<name>A0AA40HPS9_CNENI</name>
<feature type="domain" description="Fructose-1-6-bisphosphatase class 1 C-terminal" evidence="23">
    <location>
        <begin position="249"/>
        <end position="378"/>
    </location>
</feature>
<dbReference type="PIRSF" id="PIRSF500210">
    <property type="entry name" value="FBPtase"/>
    <property type="match status" value="1"/>
</dbReference>
<gene>
    <name evidence="24" type="ORF">QTO34_005648</name>
</gene>
<evidence type="ECO:0000256" key="7">
    <source>
        <dbReference type="ARBA" id="ARBA00022432"/>
    </source>
</evidence>
<dbReference type="GO" id="GO:0005829">
    <property type="term" value="C:cytosol"/>
    <property type="evidence" value="ECO:0007669"/>
    <property type="project" value="TreeGrafter"/>
</dbReference>
<evidence type="ECO:0000256" key="6">
    <source>
        <dbReference type="ARBA" id="ARBA00013093"/>
    </source>
</evidence>
<dbReference type="Pfam" id="PF18913">
    <property type="entry name" value="FBPase_C"/>
    <property type="match status" value="1"/>
</dbReference>
<evidence type="ECO:0000256" key="17">
    <source>
        <dbReference type="ARBA" id="ARBA00042758"/>
    </source>
</evidence>
<evidence type="ECO:0000256" key="14">
    <source>
        <dbReference type="ARBA" id="ARBA00023277"/>
    </source>
</evidence>
<dbReference type="PANTHER" id="PTHR11556:SF11">
    <property type="entry name" value="FRUCTOSE-1,6-BISPHOSPHATASE 1"/>
    <property type="match status" value="1"/>
</dbReference>
<keyword evidence="10" id="KW-0479">Metal-binding</keyword>
<evidence type="ECO:0000259" key="23">
    <source>
        <dbReference type="Pfam" id="PF18913"/>
    </source>
</evidence>
<keyword evidence="11 19" id="KW-0378">Hydrolase</keyword>
<dbReference type="InterPro" id="IPR028343">
    <property type="entry name" value="FBPtase"/>
</dbReference>
<dbReference type="PRINTS" id="PR00115">
    <property type="entry name" value="F16BPHPHTASE"/>
</dbReference>